<dbReference type="OrthoDB" id="6380398at2759"/>
<evidence type="ECO:0000259" key="7">
    <source>
        <dbReference type="PROSITE" id="PS50240"/>
    </source>
</evidence>
<dbReference type="GO" id="GO:0006508">
    <property type="term" value="P:proteolysis"/>
    <property type="evidence" value="ECO:0007669"/>
    <property type="project" value="UniProtKB-KW"/>
</dbReference>
<evidence type="ECO:0000256" key="3">
    <source>
        <dbReference type="ARBA" id="ARBA00022825"/>
    </source>
</evidence>
<accession>A0A9W8YVB5</accession>
<feature type="signal peptide" evidence="6">
    <location>
        <begin position="1"/>
        <end position="19"/>
    </location>
</feature>
<dbReference type="InterPro" id="IPR018114">
    <property type="entry name" value="TRYPSIN_HIS"/>
</dbReference>
<keyword evidence="3 5" id="KW-0720">Serine protease</keyword>
<dbReference type="Gene3D" id="2.40.10.10">
    <property type="entry name" value="Trypsin-like serine proteases"/>
    <property type="match status" value="2"/>
</dbReference>
<evidence type="ECO:0000256" key="6">
    <source>
        <dbReference type="SAM" id="SignalP"/>
    </source>
</evidence>
<dbReference type="Pfam" id="PF00089">
    <property type="entry name" value="Trypsin"/>
    <property type="match status" value="1"/>
</dbReference>
<protein>
    <recommendedName>
        <fullName evidence="7">Peptidase S1 domain-containing protein</fullName>
    </recommendedName>
</protein>
<dbReference type="PANTHER" id="PTHR24252:SF7">
    <property type="entry name" value="HYALIN"/>
    <property type="match status" value="1"/>
</dbReference>
<evidence type="ECO:0000256" key="4">
    <source>
        <dbReference type="ARBA" id="ARBA00023157"/>
    </source>
</evidence>
<dbReference type="GO" id="GO:0004252">
    <property type="term" value="F:serine-type endopeptidase activity"/>
    <property type="evidence" value="ECO:0007669"/>
    <property type="project" value="InterPro"/>
</dbReference>
<dbReference type="CDD" id="cd00190">
    <property type="entry name" value="Tryp_SPc"/>
    <property type="match status" value="1"/>
</dbReference>
<dbReference type="SUPFAM" id="SSF50494">
    <property type="entry name" value="Trypsin-like serine proteases"/>
    <property type="match status" value="1"/>
</dbReference>
<dbReference type="Proteomes" id="UP001140453">
    <property type="component" value="Unassembled WGS sequence"/>
</dbReference>
<dbReference type="AlphaFoldDB" id="A0A9W8YVB5"/>
<dbReference type="PRINTS" id="PR00722">
    <property type="entry name" value="CHYMOTRYPSIN"/>
</dbReference>
<keyword evidence="6" id="KW-0732">Signal</keyword>
<evidence type="ECO:0000313" key="9">
    <source>
        <dbReference type="Proteomes" id="UP001140453"/>
    </source>
</evidence>
<comment type="caution">
    <text evidence="8">The sequence shown here is derived from an EMBL/GenBank/DDBJ whole genome shotgun (WGS) entry which is preliminary data.</text>
</comment>
<dbReference type="PROSITE" id="PS00135">
    <property type="entry name" value="TRYPSIN_SER"/>
    <property type="match status" value="1"/>
</dbReference>
<keyword evidence="1 5" id="KW-0645">Protease</keyword>
<dbReference type="InterPro" id="IPR009003">
    <property type="entry name" value="Peptidase_S1_PA"/>
</dbReference>
<feature type="chain" id="PRO_5040753362" description="Peptidase S1 domain-containing protein" evidence="6">
    <location>
        <begin position="20"/>
        <end position="280"/>
    </location>
</feature>
<proteinExistence type="predicted"/>
<sequence length="280" mass="28961">MTPFLTLALALAMPIASLAATIGKPPRVSTKPFGLETREPQDEVWETDSSNIVGGTTASTAEFPYIVSLSQSGSHFCGGVLLNAYTVVTAAHCSVGQSASSVKVRAGSLYWASGGTQVSVSAIKYHPSYDADTTDYDVAVWHLASPLAESSTIGYATLPTSGSDPASGASLTVAGWGLLTENGSTLPANLRKVTVPVVSRTTCRSQYGTSAITDNMFCAGLTAGGKDSCSGDSGGPIVDSSKVLQGVVSWGYGCAEANYAGVYTRIGNFVTWINTNKWTS</sequence>
<dbReference type="PANTHER" id="PTHR24252">
    <property type="entry name" value="ACROSIN-RELATED"/>
    <property type="match status" value="1"/>
</dbReference>
<organism evidence="8 9">
    <name type="scientific">Gnomoniopsis smithogilvyi</name>
    <dbReference type="NCBI Taxonomy" id="1191159"/>
    <lineage>
        <taxon>Eukaryota</taxon>
        <taxon>Fungi</taxon>
        <taxon>Dikarya</taxon>
        <taxon>Ascomycota</taxon>
        <taxon>Pezizomycotina</taxon>
        <taxon>Sordariomycetes</taxon>
        <taxon>Sordariomycetidae</taxon>
        <taxon>Diaporthales</taxon>
        <taxon>Gnomoniaceae</taxon>
        <taxon>Gnomoniopsis</taxon>
    </lineage>
</organism>
<dbReference type="FunFam" id="2.40.10.10:FF:000077">
    <property type="entry name" value="Predicted protein"/>
    <property type="match status" value="1"/>
</dbReference>
<evidence type="ECO:0000256" key="1">
    <source>
        <dbReference type="ARBA" id="ARBA00022670"/>
    </source>
</evidence>
<gene>
    <name evidence="8" type="ORF">N0V93_005761</name>
</gene>
<dbReference type="InterPro" id="IPR043504">
    <property type="entry name" value="Peptidase_S1_PA_chymotrypsin"/>
</dbReference>
<dbReference type="EMBL" id="JAPEVB010000003">
    <property type="protein sequence ID" value="KAJ4392138.1"/>
    <property type="molecule type" value="Genomic_DNA"/>
</dbReference>
<dbReference type="InterPro" id="IPR033116">
    <property type="entry name" value="TRYPSIN_SER"/>
</dbReference>
<keyword evidence="9" id="KW-1185">Reference proteome</keyword>
<evidence type="ECO:0000313" key="8">
    <source>
        <dbReference type="EMBL" id="KAJ4392138.1"/>
    </source>
</evidence>
<keyword evidence="2 5" id="KW-0378">Hydrolase</keyword>
<reference evidence="8" key="1">
    <citation type="submission" date="2022-10" db="EMBL/GenBank/DDBJ databases">
        <title>Tapping the CABI collections for fungal endophytes: first genome assemblies for Collariella, Neodidymelliopsis, Ascochyta clinopodiicola, Didymella pomorum, Didymosphaeria variabile, Neocosmospora piperis and Neocucurbitaria cava.</title>
        <authorList>
            <person name="Hill R."/>
        </authorList>
    </citation>
    <scope>NUCLEOTIDE SEQUENCE</scope>
    <source>
        <strain evidence="8">IMI 355082</strain>
    </source>
</reference>
<dbReference type="InterPro" id="IPR001254">
    <property type="entry name" value="Trypsin_dom"/>
</dbReference>
<dbReference type="SMART" id="SM00020">
    <property type="entry name" value="Tryp_SPc"/>
    <property type="match status" value="1"/>
</dbReference>
<evidence type="ECO:0000256" key="2">
    <source>
        <dbReference type="ARBA" id="ARBA00022801"/>
    </source>
</evidence>
<dbReference type="InterPro" id="IPR001314">
    <property type="entry name" value="Peptidase_S1A"/>
</dbReference>
<keyword evidence="4" id="KW-1015">Disulfide bond</keyword>
<evidence type="ECO:0000256" key="5">
    <source>
        <dbReference type="RuleBase" id="RU363034"/>
    </source>
</evidence>
<feature type="domain" description="Peptidase S1" evidence="7">
    <location>
        <begin position="52"/>
        <end position="278"/>
    </location>
</feature>
<dbReference type="PROSITE" id="PS00134">
    <property type="entry name" value="TRYPSIN_HIS"/>
    <property type="match status" value="1"/>
</dbReference>
<dbReference type="PROSITE" id="PS50240">
    <property type="entry name" value="TRYPSIN_DOM"/>
    <property type="match status" value="1"/>
</dbReference>
<name>A0A9W8YVB5_9PEZI</name>